<name>A0A7J7R8F3_RHIFE</name>
<accession>A0A7J7R8F3</accession>
<feature type="region of interest" description="Disordered" evidence="1">
    <location>
        <begin position="1"/>
        <end position="32"/>
    </location>
</feature>
<evidence type="ECO:0000313" key="3">
    <source>
        <dbReference type="Proteomes" id="UP000585614"/>
    </source>
</evidence>
<evidence type="ECO:0000313" key="2">
    <source>
        <dbReference type="EMBL" id="KAF6272382.1"/>
    </source>
</evidence>
<evidence type="ECO:0000256" key="1">
    <source>
        <dbReference type="SAM" id="MobiDB-lite"/>
    </source>
</evidence>
<comment type="caution">
    <text evidence="2">The sequence shown here is derived from an EMBL/GenBank/DDBJ whole genome shotgun (WGS) entry which is preliminary data.</text>
</comment>
<dbReference type="Proteomes" id="UP000585614">
    <property type="component" value="Unassembled WGS sequence"/>
</dbReference>
<reference evidence="2 3" key="1">
    <citation type="journal article" date="2020" name="Nature">
        <title>Six reference-quality genomes reveal evolution of bat adaptations.</title>
        <authorList>
            <person name="Jebb D."/>
            <person name="Huang Z."/>
            <person name="Pippel M."/>
            <person name="Hughes G.M."/>
            <person name="Lavrichenko K."/>
            <person name="Devanna P."/>
            <person name="Winkler S."/>
            <person name="Jermiin L.S."/>
            <person name="Skirmuntt E.C."/>
            <person name="Katzourakis A."/>
            <person name="Burkitt-Gray L."/>
            <person name="Ray D.A."/>
            <person name="Sullivan K.A.M."/>
            <person name="Roscito J.G."/>
            <person name="Kirilenko B.M."/>
            <person name="Davalos L.M."/>
            <person name="Corthals A.P."/>
            <person name="Power M.L."/>
            <person name="Jones G."/>
            <person name="Ransome R.D."/>
            <person name="Dechmann D.K.N."/>
            <person name="Locatelli A.G."/>
            <person name="Puechmaille S.J."/>
            <person name="Fedrigo O."/>
            <person name="Jarvis E.D."/>
            <person name="Hiller M."/>
            <person name="Vernes S.C."/>
            <person name="Myers E.W."/>
            <person name="Teeling E.C."/>
        </authorList>
    </citation>
    <scope>NUCLEOTIDE SEQUENCE [LARGE SCALE GENOMIC DNA]</scope>
    <source>
        <strain evidence="2">MRhiFer1</strain>
        <tissue evidence="2">Lung</tissue>
    </source>
</reference>
<organism evidence="2 3">
    <name type="scientific">Rhinolophus ferrumequinum</name>
    <name type="common">Greater horseshoe bat</name>
    <dbReference type="NCBI Taxonomy" id="59479"/>
    <lineage>
        <taxon>Eukaryota</taxon>
        <taxon>Metazoa</taxon>
        <taxon>Chordata</taxon>
        <taxon>Craniata</taxon>
        <taxon>Vertebrata</taxon>
        <taxon>Euteleostomi</taxon>
        <taxon>Mammalia</taxon>
        <taxon>Eutheria</taxon>
        <taxon>Laurasiatheria</taxon>
        <taxon>Chiroptera</taxon>
        <taxon>Yinpterochiroptera</taxon>
        <taxon>Rhinolophoidea</taxon>
        <taxon>Rhinolophidae</taxon>
        <taxon>Rhinolophinae</taxon>
        <taxon>Rhinolophus</taxon>
    </lineage>
</organism>
<sequence length="157" mass="17329">MKPFAKVRSPLNEEALNSSQGSGALKSPHTERELLQASVGTSCLVHHTAHTGDRRRLTEKSHDQADVFVARTSQADSECLRNGDLDLKPAYISQTTVIAQTYSSTMLKPLNPCQQLPPFGIQVTGEKYSLKEYSETGQCHPSEHSGDKPTRCVFMKK</sequence>
<protein>
    <submittedName>
        <fullName evidence="2">Uncharacterized protein</fullName>
    </submittedName>
</protein>
<dbReference type="EMBL" id="JACAGC010000029">
    <property type="protein sequence ID" value="KAF6272382.1"/>
    <property type="molecule type" value="Genomic_DNA"/>
</dbReference>
<gene>
    <name evidence="2" type="ORF">mRhiFer1_009543</name>
</gene>
<dbReference type="AlphaFoldDB" id="A0A7J7R8F3"/>
<proteinExistence type="predicted"/>